<accession>A0AAP0PQH2</accession>
<organism evidence="1 2">
    <name type="scientific">Stephania japonica</name>
    <dbReference type="NCBI Taxonomy" id="461633"/>
    <lineage>
        <taxon>Eukaryota</taxon>
        <taxon>Viridiplantae</taxon>
        <taxon>Streptophyta</taxon>
        <taxon>Embryophyta</taxon>
        <taxon>Tracheophyta</taxon>
        <taxon>Spermatophyta</taxon>
        <taxon>Magnoliopsida</taxon>
        <taxon>Ranunculales</taxon>
        <taxon>Menispermaceae</taxon>
        <taxon>Menispermoideae</taxon>
        <taxon>Cissampelideae</taxon>
        <taxon>Stephania</taxon>
    </lineage>
</organism>
<proteinExistence type="predicted"/>
<protein>
    <submittedName>
        <fullName evidence="1">Uncharacterized protein</fullName>
    </submittedName>
</protein>
<comment type="caution">
    <text evidence="1">The sequence shown here is derived from an EMBL/GenBank/DDBJ whole genome shotgun (WGS) entry which is preliminary data.</text>
</comment>
<reference evidence="1 2" key="1">
    <citation type="submission" date="2024-01" db="EMBL/GenBank/DDBJ databases">
        <title>Genome assemblies of Stephania.</title>
        <authorList>
            <person name="Yang L."/>
        </authorList>
    </citation>
    <scope>NUCLEOTIDE SEQUENCE [LARGE SCALE GENOMIC DNA]</scope>
    <source>
        <strain evidence="1">QJT</strain>
        <tissue evidence="1">Leaf</tissue>
    </source>
</reference>
<gene>
    <name evidence="1" type="ORF">Sjap_000488</name>
</gene>
<dbReference type="AlphaFoldDB" id="A0AAP0PQH2"/>
<sequence>MRQLLSAMELLPQEHCPVLSNYFDFYHSEDRKEMHFDNPYLRPTQEQYIKLFS</sequence>
<name>A0AAP0PQH2_9MAGN</name>
<dbReference type="Proteomes" id="UP001417504">
    <property type="component" value="Unassembled WGS sequence"/>
</dbReference>
<dbReference type="EMBL" id="JBBNAE010000001">
    <property type="protein sequence ID" value="KAK9153008.1"/>
    <property type="molecule type" value="Genomic_DNA"/>
</dbReference>
<evidence type="ECO:0000313" key="2">
    <source>
        <dbReference type="Proteomes" id="UP001417504"/>
    </source>
</evidence>
<evidence type="ECO:0000313" key="1">
    <source>
        <dbReference type="EMBL" id="KAK9153008.1"/>
    </source>
</evidence>
<keyword evidence="2" id="KW-1185">Reference proteome</keyword>